<dbReference type="OrthoDB" id="5653025at2"/>
<sequence>MPSLKEELLDVLNFEVKDLPVFSSLEDELVVVGLDIDGLIFNHRYLTPYRPPYEEKIRKEIQNFHSPEYLEAHKLHIQESADCLIKKIKKIIDKKEAKVICASTPQGPGTDFGNAIKIDENLGKIKTDSCVVALTSIVEKLKIDGHGVELDTYLLADTNQDGETFLSISRETQNYNEKYQVKSAEKEPNYFKEKFNILYAHVHRLAVENPNKKISYHFLDDREDIIVQLSHYYNEYPQLIPKNVSVTLHLYHDDRYESFEKFDPIEGSGVVDPDYKRTFQNFTKYSVRNSTDLAENRKNTTEILLQQVKLQFEFYTKLLNDKILSLKNTENFDQKDLIDKLEALRDHAVKIKHEAPARSLKLLKLGTQVVLYAEKCIENKFKTTVARINQRQIVTETLKKAAENFGHRKWTFLRSIAEFLLTTILPLGILIRIGNKICHNQFTIFAPSKSSRHAVELGESAKKTFTAG</sequence>
<organism evidence="1 2">
    <name type="scientific">Coxiella burnetii (strain RSA 493 / Nine Mile phase I)</name>
    <dbReference type="NCBI Taxonomy" id="227377"/>
    <lineage>
        <taxon>Bacteria</taxon>
        <taxon>Pseudomonadati</taxon>
        <taxon>Pseudomonadota</taxon>
        <taxon>Gammaproteobacteria</taxon>
        <taxon>Legionellales</taxon>
        <taxon>Coxiellaceae</taxon>
        <taxon>Coxiella</taxon>
    </lineage>
</organism>
<keyword evidence="2" id="KW-1185">Reference proteome</keyword>
<dbReference type="EnsemblBacteria" id="AAO90577">
    <property type="protein sequence ID" value="AAO90577"/>
    <property type="gene ID" value="CBU_1063"/>
</dbReference>
<dbReference type="eggNOG" id="ENOG502ZN61">
    <property type="taxonomic scope" value="Bacteria"/>
</dbReference>
<dbReference type="RefSeq" id="NP_820063.1">
    <property type="nucleotide sequence ID" value="NC_002971.4"/>
</dbReference>
<dbReference type="RefSeq" id="WP_010957981.1">
    <property type="nucleotide sequence ID" value="NC_002971.4"/>
</dbReference>
<reference evidence="1 2" key="2">
    <citation type="journal article" date="2009" name="Infect. Immun.">
        <title>Comparative genomics reveal extensive transposon-mediated genomic plasticity and diversity among potential effector proteins within the genus Coxiella.</title>
        <authorList>
            <person name="Beare P.A."/>
            <person name="Unsworth N."/>
            <person name="Andoh M."/>
            <person name="Voth D.E."/>
            <person name="Omsland A."/>
            <person name="Gilk S.D."/>
            <person name="Williams K.P."/>
            <person name="Sobral B.W."/>
            <person name="Kupko J.J.III."/>
            <person name="Porcella S.F."/>
            <person name="Samuel J.E."/>
            <person name="Heinzen R.A."/>
        </authorList>
    </citation>
    <scope>NUCLEOTIDE SEQUENCE [LARGE SCALE GENOMIC DNA]</scope>
    <source>
        <strain evidence="2">RSA 493 / Nine Mile phase I</strain>
    </source>
</reference>
<dbReference type="Proteomes" id="UP000002671">
    <property type="component" value="Chromosome"/>
</dbReference>
<dbReference type="EMBL" id="AE016828">
    <property type="protein sequence ID" value="AAO90577.1"/>
    <property type="molecule type" value="Genomic_DNA"/>
</dbReference>
<proteinExistence type="predicted"/>
<dbReference type="HOGENOM" id="CLU_655092_0_0_6"/>
<gene>
    <name evidence="1" type="ordered locus">CBU_1063</name>
</gene>
<reference evidence="1 2" key="1">
    <citation type="journal article" date="2003" name="Proc. Natl. Acad. Sci. U.S.A.">
        <title>Complete genome sequence of the Q-fever pathogen, Coxiella burnetii.</title>
        <authorList>
            <person name="Seshadri R."/>
            <person name="Paulsen I.T."/>
            <person name="Eisen J.A."/>
            <person name="Read T.D."/>
            <person name="Nelson K.E."/>
            <person name="Nelson W.C."/>
            <person name="Ward N.L."/>
            <person name="Tettelin H."/>
            <person name="Davidsen T.M."/>
            <person name="Beanan M.J."/>
            <person name="Deboy R.T."/>
            <person name="Daugherty S.C."/>
            <person name="Brinkac L.M."/>
            <person name="Madupu R."/>
            <person name="Dodson R.J."/>
            <person name="Khouri H.M."/>
            <person name="Lee K.H."/>
            <person name="Carty H.A."/>
            <person name="Scanlan D."/>
            <person name="Heinzen R.A."/>
            <person name="Thompson H.A."/>
            <person name="Samuel J.E."/>
            <person name="Fraser C.M."/>
            <person name="Heidelberg J.F."/>
        </authorList>
    </citation>
    <scope>NUCLEOTIDE SEQUENCE [LARGE SCALE GENOMIC DNA]</scope>
    <source>
        <strain evidence="2">RSA 493 / Nine Mile phase I</strain>
    </source>
</reference>
<evidence type="ECO:0000313" key="2">
    <source>
        <dbReference type="Proteomes" id="UP000002671"/>
    </source>
</evidence>
<accession>Q83CP6</accession>
<dbReference type="PATRIC" id="fig|227377.7.peg.1054"/>
<protein>
    <submittedName>
        <fullName evidence="1">Uncharacterized protein</fullName>
    </submittedName>
</protein>
<dbReference type="AlphaFoldDB" id="Q83CP6"/>
<dbReference type="KEGG" id="cbu:CBU_1063"/>
<name>Q83CP6_COXBU</name>
<dbReference type="GeneID" id="1208964"/>
<evidence type="ECO:0000313" key="1">
    <source>
        <dbReference type="EMBL" id="AAO90577.1"/>
    </source>
</evidence>